<protein>
    <submittedName>
        <fullName evidence="1">Uncharacterized protein</fullName>
    </submittedName>
</protein>
<comment type="caution">
    <text evidence="1">The sequence shown here is derived from an EMBL/GenBank/DDBJ whole genome shotgun (WGS) entry which is preliminary data.</text>
</comment>
<evidence type="ECO:0000313" key="2">
    <source>
        <dbReference type="Proteomes" id="UP001139319"/>
    </source>
</evidence>
<sequence>MSHFNETALELSQVTDAGLFEHLAAAVLREARSDLYNNLTQPGTNAEGKPVKSPVDAISFVPNADPRHMVAVHHTTCKQADLRKKWLLDPTTVKTPKGGKSTAQPGDLVKTVSIVVEERNKSPDLHVTLALTTNEEPPEDVTREAEHMAASHQITLDIWSRSRIAEFLDNNPNGQWLRRKYLGIIQEKLSYDLLRELGRKSLTAHQSPDREQEQIARASADTVIQNLPVPIGFLAGESGFGKSVACYRHLARHLALGGCCLVLPHEVLATSITLDQAIDATLRQLHPTLAEGAGSQARTLCSADLPLLITVEDISRSGQSSVLIERLAKWSASIKTSDQRPNWRIMCPIWPELLSGLGDDTRKRIEPLTRRLNTFTPQEARTAILKRAARANIELSELDADSIAEALGCDPLLIGLHDLNSTTAPTNVISTFVSQSTERVSQTGAYMANEYRASLLAFARAMLKQKQMAPKWDDVLSWFSNSTDLLASLREQTKYGEVIRLTNSNQDSQIVFRHDRVRKWLLVDAAASAIKNNDLEEDIFSDPYFADIIGAALADAATPVSVVELARELNPLALFYALQSFRAPSFPSHDATIKAIDRWLTEKESHSCTYQSLRHAALGVLSETKSSYVLKILPNFKDRSWSANIAGLRNGDLKSGVKLCASIEPGSGALWRDRAIEHAKLNFGPNLTKKLEALLENPQTKDTGIVGGLRLAGHLADTSLAPAIEACWNSDVQRAKHLDDYLWAAAQCGGDQTEKLLSPICDAWAELPDDPESNGMPSPRNSLAAHHVAWAFWRSLPKPALRFFIKRASDDDLRWPVIYMLHGMDHPEAVTFLVGYMAERSRELEGTNGFDIFQSTVKDHWRRWQRERNSTMSKQSRVRLQEIWTSEVHDKHLRKHAFGLWASTIAPEDTQLLRSQKDSGELADSILRARLERSDQTAIPAFIEKLLTDDDQHGSWWQSARHIWSDSLTATLHEYLDRLEKSTSPTWGDSQQSAWIISELIMEQETSVLEDILLKHWEFMRFSPNYVQAAFYAATPRLLTLVDETIRECPAPEDMFKHIDMHYGIKTTGRAGVTRIDQIQALIPYLDYLSESSIHQFWEVCNERGWIRLRREYLDSRLGEWKERVGLNDLHLLAELDKELTYDRPHWLDHWVDRHLDHGRSRENILAILKQWLRSNKSRKALQIAASIIIHAGTRRDIEILNAGGDQSGGAAALIADTRFEIMRRTLA</sequence>
<proteinExistence type="predicted"/>
<reference evidence="1" key="2">
    <citation type="submission" date="2023-01" db="EMBL/GenBank/DDBJ databases">
        <title>Gilvimarinus xylanilyticus HB14 isolated from Caulerpa lentillifera aquaculture base in Hainan, China.</title>
        <authorList>
            <person name="Zhang Y.-J."/>
        </authorList>
    </citation>
    <scope>NUCLEOTIDE SEQUENCE</scope>
    <source>
        <strain evidence="1">HB14</strain>
    </source>
</reference>
<gene>
    <name evidence="1" type="ORF">M6D89_16685</name>
</gene>
<dbReference type="RefSeq" id="WP_253969228.1">
    <property type="nucleotide sequence ID" value="NZ_JAMFTH010000008.1"/>
</dbReference>
<organism evidence="1 2">
    <name type="scientific">Gilvimarinus xylanilyticus</name>
    <dbReference type="NCBI Taxonomy" id="2944139"/>
    <lineage>
        <taxon>Bacteria</taxon>
        <taxon>Pseudomonadati</taxon>
        <taxon>Pseudomonadota</taxon>
        <taxon>Gammaproteobacteria</taxon>
        <taxon>Cellvibrionales</taxon>
        <taxon>Cellvibrionaceae</taxon>
        <taxon>Gilvimarinus</taxon>
    </lineage>
</organism>
<accession>A0A9X2KVG9</accession>
<name>A0A9X2KVG9_9GAMM</name>
<keyword evidence="2" id="KW-1185">Reference proteome</keyword>
<evidence type="ECO:0000313" key="1">
    <source>
        <dbReference type="EMBL" id="MCP8900943.1"/>
    </source>
</evidence>
<dbReference type="AlphaFoldDB" id="A0A9X2KVG9"/>
<dbReference type="EMBL" id="JAMFTH010000008">
    <property type="protein sequence ID" value="MCP8900943.1"/>
    <property type="molecule type" value="Genomic_DNA"/>
</dbReference>
<dbReference type="Proteomes" id="UP001139319">
    <property type="component" value="Unassembled WGS sequence"/>
</dbReference>
<reference evidence="1" key="1">
    <citation type="submission" date="2022-05" db="EMBL/GenBank/DDBJ databases">
        <authorList>
            <person name="Sun H.-N."/>
        </authorList>
    </citation>
    <scope>NUCLEOTIDE SEQUENCE</scope>
    <source>
        <strain evidence="1">HB14</strain>
    </source>
</reference>